<evidence type="ECO:0000256" key="1">
    <source>
        <dbReference type="SAM" id="MobiDB-lite"/>
    </source>
</evidence>
<gene>
    <name evidence="2" type="ORF">OEZ85_000930</name>
</gene>
<dbReference type="Gene3D" id="3.40.50.300">
    <property type="entry name" value="P-loop containing nucleotide triphosphate hydrolases"/>
    <property type="match status" value="1"/>
</dbReference>
<feature type="region of interest" description="Disordered" evidence="1">
    <location>
        <begin position="407"/>
        <end position="454"/>
    </location>
</feature>
<feature type="region of interest" description="Disordered" evidence="1">
    <location>
        <begin position="500"/>
        <end position="554"/>
    </location>
</feature>
<feature type="compositionally biased region" description="Low complexity" evidence="1">
    <location>
        <begin position="512"/>
        <end position="522"/>
    </location>
</feature>
<proteinExistence type="predicted"/>
<dbReference type="SUPFAM" id="SSF52540">
    <property type="entry name" value="P-loop containing nucleoside triphosphate hydrolases"/>
    <property type="match status" value="1"/>
</dbReference>
<feature type="compositionally biased region" description="Low complexity" evidence="1">
    <location>
        <begin position="751"/>
        <end position="799"/>
    </location>
</feature>
<feature type="region of interest" description="Disordered" evidence="1">
    <location>
        <begin position="652"/>
        <end position="680"/>
    </location>
</feature>
<feature type="region of interest" description="Disordered" evidence="1">
    <location>
        <begin position="703"/>
        <end position="799"/>
    </location>
</feature>
<feature type="compositionally biased region" description="Low complexity" evidence="1">
    <location>
        <begin position="427"/>
        <end position="443"/>
    </location>
</feature>
<sequence length="799" mass="83727">MQAAPTQVPAQQPPASSSSGSRILFLVVVSGADLDCLEEPRPAGPRYTRDALRSLLLLLGCKPRLAYKISSGVFAAVEAAVASARGARGCRRTTFQVHPHRNGKLWVSLTRGDFMGLVSGCAAQYAYKISPSSDELKVACSLRERRRCVVVLLCGTSGSGKSTLASILANRLGITTVISTDSIRHMLRSFSPREASPLLWASTYQAGEFVQPGEGKAGKACSEGERTLAGYKAQCELLAEQLELLVAGCEARQQSLICEGVHLHISFVKKLMGRHPDVLPFLVHIASEGKHVERMAVRAKYMTLDPHKNRYVRYMGSIRLIQEYLVRKADKHGLPRVENSNVDRSVAIIHLTVMGCLRRMARGEPVLDPATGTARLLTTEYAAVLEHLQGEKERAAVVTAAARASNTGQVSSLAAGDDAVDSNRGTAGSSSGSSSQHGAAAAADDAPGEVELLPWSPEGPLLRWDRLLQSSRLSPGDDGQPGSPVSPLAAAGLALRYPRHCSSLRPDGQDAEGGAHTSAAAAAEDEGHSSGSSGAAADRARAGSSSHAGAELGRDDGWQDAAAAHRRRQQPEDDLGVSSGEELDELGELGSSDNEGERFLQDYGSMNESTTCDEHDDEEHELLGLRAWNAGMARALWPSYSHVYNAGQPQPAAAAPAAAGGVMSPGSSRGADATAGGSQHMARAQSAGAAAAAAAGAGLGAAGWLGPGQPQQPQLRSRPWSGGSSIASSSRGYRRSAAALARSSSGRRRWSGSGSHEAGAAAVHALRSAAGSPASPGSQMPAMQQQQQQQQEGEQTQQQ</sequence>
<organism evidence="2 3">
    <name type="scientific">Tetradesmus obliquus</name>
    <name type="common">Green alga</name>
    <name type="synonym">Acutodesmus obliquus</name>
    <dbReference type="NCBI Taxonomy" id="3088"/>
    <lineage>
        <taxon>Eukaryota</taxon>
        <taxon>Viridiplantae</taxon>
        <taxon>Chlorophyta</taxon>
        <taxon>core chlorophytes</taxon>
        <taxon>Chlorophyceae</taxon>
        <taxon>CS clade</taxon>
        <taxon>Sphaeropleales</taxon>
        <taxon>Scenedesmaceae</taxon>
        <taxon>Tetradesmus</taxon>
    </lineage>
</organism>
<dbReference type="InterPro" id="IPR027417">
    <property type="entry name" value="P-loop_NTPase"/>
</dbReference>
<evidence type="ECO:0008006" key="4">
    <source>
        <dbReference type="Google" id="ProtNLM"/>
    </source>
</evidence>
<evidence type="ECO:0000313" key="2">
    <source>
        <dbReference type="EMBL" id="WIA21771.1"/>
    </source>
</evidence>
<evidence type="ECO:0000313" key="3">
    <source>
        <dbReference type="Proteomes" id="UP001244341"/>
    </source>
</evidence>
<protein>
    <recommendedName>
        <fullName evidence="4">Zeta toxin domain-containing protein</fullName>
    </recommendedName>
</protein>
<feature type="compositionally biased region" description="Low complexity" evidence="1">
    <location>
        <begin position="529"/>
        <end position="550"/>
    </location>
</feature>
<keyword evidence="3" id="KW-1185">Reference proteome</keyword>
<dbReference type="Pfam" id="PF13671">
    <property type="entry name" value="AAA_33"/>
    <property type="match status" value="1"/>
</dbReference>
<dbReference type="EMBL" id="CP126220">
    <property type="protein sequence ID" value="WIA21771.1"/>
    <property type="molecule type" value="Genomic_DNA"/>
</dbReference>
<dbReference type="Proteomes" id="UP001244341">
    <property type="component" value="Chromosome 13b"/>
</dbReference>
<dbReference type="PANTHER" id="PTHR33477">
    <property type="entry name" value="P-LOOP NTPASE DOMAIN-CONTAINING PROTEIN LPA1 HOMOLOG 1"/>
    <property type="match status" value="1"/>
</dbReference>
<name>A0ABY8UN20_TETOB</name>
<dbReference type="PANTHER" id="PTHR33477:SF3">
    <property type="entry name" value="P-LOOP NTPASE DOMAIN-CONTAINING PROTEIN LPA1 HOMOLOG 1"/>
    <property type="match status" value="1"/>
</dbReference>
<feature type="compositionally biased region" description="Low complexity" evidence="1">
    <location>
        <begin position="707"/>
        <end position="744"/>
    </location>
</feature>
<feature type="compositionally biased region" description="Low complexity" evidence="1">
    <location>
        <begin position="652"/>
        <end position="661"/>
    </location>
</feature>
<accession>A0ABY8UN20</accession>
<reference evidence="2 3" key="1">
    <citation type="submission" date="2023-05" db="EMBL/GenBank/DDBJ databases">
        <title>A 100% complete, gapless, phased diploid assembly of the Scenedesmus obliquus UTEX 3031 genome.</title>
        <authorList>
            <person name="Biondi T.C."/>
            <person name="Hanschen E.R."/>
            <person name="Kwon T."/>
            <person name="Eng W."/>
            <person name="Kruse C.P.S."/>
            <person name="Koehler S.I."/>
            <person name="Kunde Y."/>
            <person name="Gleasner C.D."/>
            <person name="You Mak K.T."/>
            <person name="Polle J."/>
            <person name="Hovde B.T."/>
            <person name="Starkenburg S.R."/>
        </authorList>
    </citation>
    <scope>NUCLEOTIDE SEQUENCE [LARGE SCALE GENOMIC DNA]</scope>
    <source>
        <strain evidence="2 3">DOE0152z</strain>
    </source>
</reference>
<feature type="region of interest" description="Disordered" evidence="1">
    <location>
        <begin position="560"/>
        <end position="579"/>
    </location>
</feature>